<sequence length="371" mass="40231">MSYDSIGSLVTLDGLFGEFRVGSLRLRNRFAMAPMTRGKSPEGIPNDENVGYYRARAAGGVGLIITEGTYIRGPAAGPSAEVPRFYGEDSAAGWRAVVDAVHAEGAAIVPQLWHLGVARGDEPAFEPGTPSVSPSGVDHAGQAVGRPLTTADLAALVDSYVESAVLARQLGFDGIELHGAHGYLLDQFLWAATNQRSDRYNGAARDRAAFPARVVAAVRAAVGPDFPIIYRFSQWKGVDYTARIAESPSELEQLLMPLADAGVDIFHTSLRRHWLPEFTDHATDSSLAGWTKKITGLPVITVGSVGVDSVFRGDRIDESQADRFRILREQFERGEFDIVALGRALLADPQWVDKFRTGRLADITPFRVAPR</sequence>
<dbReference type="FunFam" id="3.20.20.70:FF:000262">
    <property type="entry name" value="NADH:flavin oxidoreductase"/>
    <property type="match status" value="1"/>
</dbReference>
<comment type="cofactor">
    <cofactor evidence="2">
        <name>[4Fe-4S] cluster</name>
        <dbReference type="ChEBI" id="CHEBI:49883"/>
    </cofactor>
</comment>
<keyword evidence="5" id="KW-0479">Metal-binding</keyword>
<keyword evidence="11" id="KW-1185">Reference proteome</keyword>
<organism evidence="10 11">
    <name type="scientific">Nocardia aurantia</name>
    <dbReference type="NCBI Taxonomy" id="2585199"/>
    <lineage>
        <taxon>Bacteria</taxon>
        <taxon>Bacillati</taxon>
        <taxon>Actinomycetota</taxon>
        <taxon>Actinomycetes</taxon>
        <taxon>Mycobacteriales</taxon>
        <taxon>Nocardiaceae</taxon>
        <taxon>Nocardia</taxon>
    </lineage>
</organism>
<dbReference type="InterPro" id="IPR013785">
    <property type="entry name" value="Aldolase_TIM"/>
</dbReference>
<dbReference type="GO" id="GO:0046872">
    <property type="term" value="F:metal ion binding"/>
    <property type="evidence" value="ECO:0007669"/>
    <property type="project" value="UniProtKB-KW"/>
</dbReference>
<evidence type="ECO:0000256" key="1">
    <source>
        <dbReference type="ARBA" id="ARBA00001917"/>
    </source>
</evidence>
<proteinExistence type="predicted"/>
<dbReference type="GO" id="GO:0016491">
    <property type="term" value="F:oxidoreductase activity"/>
    <property type="evidence" value="ECO:0007669"/>
    <property type="project" value="UniProtKB-KW"/>
</dbReference>
<dbReference type="PANTHER" id="PTHR42917:SF2">
    <property type="entry name" value="2,4-DIENOYL-COA REDUCTASE [(2E)-ENOYL-COA-PRODUCING]"/>
    <property type="match status" value="1"/>
</dbReference>
<dbReference type="GO" id="GO:0010181">
    <property type="term" value="F:FMN binding"/>
    <property type="evidence" value="ECO:0007669"/>
    <property type="project" value="InterPro"/>
</dbReference>
<dbReference type="SUPFAM" id="SSF51395">
    <property type="entry name" value="FMN-linked oxidoreductases"/>
    <property type="match status" value="1"/>
</dbReference>
<evidence type="ECO:0000313" key="10">
    <source>
        <dbReference type="EMBL" id="MQY29251.1"/>
    </source>
</evidence>
<comment type="cofactor">
    <cofactor evidence="1">
        <name>FMN</name>
        <dbReference type="ChEBI" id="CHEBI:58210"/>
    </cofactor>
</comment>
<dbReference type="CDD" id="cd04747">
    <property type="entry name" value="OYE_like_5_FMN"/>
    <property type="match status" value="1"/>
</dbReference>
<evidence type="ECO:0000256" key="8">
    <source>
        <dbReference type="ARBA" id="ARBA00023014"/>
    </source>
</evidence>
<dbReference type="EMBL" id="WEGI01000010">
    <property type="protein sequence ID" value="MQY29251.1"/>
    <property type="molecule type" value="Genomic_DNA"/>
</dbReference>
<keyword evidence="7" id="KW-0408">Iron</keyword>
<evidence type="ECO:0000313" key="11">
    <source>
        <dbReference type="Proteomes" id="UP000431401"/>
    </source>
</evidence>
<dbReference type="Pfam" id="PF00724">
    <property type="entry name" value="Oxidored_FMN"/>
    <property type="match status" value="1"/>
</dbReference>
<keyword evidence="3" id="KW-0285">Flavoprotein</keyword>
<dbReference type="PANTHER" id="PTHR42917">
    <property type="entry name" value="2,4-DIENOYL-COA REDUCTASE"/>
    <property type="match status" value="1"/>
</dbReference>
<name>A0A7K0DU14_9NOCA</name>
<keyword evidence="6 10" id="KW-0560">Oxidoreductase</keyword>
<dbReference type="EC" id="1.-.-.-" evidence="10"/>
<keyword evidence="4" id="KW-0288">FMN</keyword>
<feature type="domain" description="NADH:flavin oxidoreductase/NADH oxidase N-terminal" evidence="9">
    <location>
        <begin position="15"/>
        <end position="359"/>
    </location>
</feature>
<gene>
    <name evidence="10" type="ORF">NRB56_48410</name>
</gene>
<evidence type="ECO:0000256" key="5">
    <source>
        <dbReference type="ARBA" id="ARBA00022723"/>
    </source>
</evidence>
<dbReference type="Proteomes" id="UP000431401">
    <property type="component" value="Unassembled WGS sequence"/>
</dbReference>
<dbReference type="GO" id="GO:0051536">
    <property type="term" value="F:iron-sulfur cluster binding"/>
    <property type="evidence" value="ECO:0007669"/>
    <property type="project" value="UniProtKB-KW"/>
</dbReference>
<evidence type="ECO:0000256" key="6">
    <source>
        <dbReference type="ARBA" id="ARBA00023002"/>
    </source>
</evidence>
<dbReference type="RefSeq" id="WP_153345842.1">
    <property type="nucleotide sequence ID" value="NZ_WEGI01000010.1"/>
</dbReference>
<dbReference type="InterPro" id="IPR051793">
    <property type="entry name" value="NADH:flavin_oxidoreductase"/>
</dbReference>
<dbReference type="Gene3D" id="3.20.20.70">
    <property type="entry name" value="Aldolase class I"/>
    <property type="match status" value="1"/>
</dbReference>
<evidence type="ECO:0000259" key="9">
    <source>
        <dbReference type="Pfam" id="PF00724"/>
    </source>
</evidence>
<dbReference type="AlphaFoldDB" id="A0A7K0DU14"/>
<protein>
    <submittedName>
        <fullName evidence="10">NADH oxidase</fullName>
        <ecNumber evidence="10">1.-.-.-</ecNumber>
    </submittedName>
</protein>
<comment type="caution">
    <text evidence="10">The sequence shown here is derived from an EMBL/GenBank/DDBJ whole genome shotgun (WGS) entry which is preliminary data.</text>
</comment>
<reference evidence="10 11" key="1">
    <citation type="submission" date="2019-10" db="EMBL/GenBank/DDBJ databases">
        <title>Nocardia macrotermitis sp. nov. and Nocardia aurantia sp. nov., isolated from the gut of fungus growing-termite Macrotermes natalensis.</title>
        <authorList>
            <person name="Benndorf R."/>
            <person name="Schwitalla J."/>
            <person name="Martin K."/>
            <person name="De Beer W."/>
            <person name="Kaster A.-K."/>
            <person name="Vollmers J."/>
            <person name="Poulsen M."/>
            <person name="Beemelmanns C."/>
        </authorList>
    </citation>
    <scope>NUCLEOTIDE SEQUENCE [LARGE SCALE GENOMIC DNA]</scope>
    <source>
        <strain evidence="10 11">RB56</strain>
    </source>
</reference>
<evidence type="ECO:0000256" key="3">
    <source>
        <dbReference type="ARBA" id="ARBA00022630"/>
    </source>
</evidence>
<dbReference type="OrthoDB" id="3169239at2"/>
<evidence type="ECO:0000256" key="2">
    <source>
        <dbReference type="ARBA" id="ARBA00001966"/>
    </source>
</evidence>
<dbReference type="InterPro" id="IPR001155">
    <property type="entry name" value="OxRdtase_FMN_N"/>
</dbReference>
<accession>A0A7K0DU14</accession>
<keyword evidence="8" id="KW-0411">Iron-sulfur</keyword>
<evidence type="ECO:0000256" key="7">
    <source>
        <dbReference type="ARBA" id="ARBA00023004"/>
    </source>
</evidence>
<evidence type="ECO:0000256" key="4">
    <source>
        <dbReference type="ARBA" id="ARBA00022643"/>
    </source>
</evidence>